<organism evidence="1 2">
    <name type="scientific">Candidatus Nomurabacteria bacterium GW2011_GWC2_42_20</name>
    <dbReference type="NCBI Taxonomy" id="1618756"/>
    <lineage>
        <taxon>Bacteria</taxon>
        <taxon>Candidatus Nomuraibacteriota</taxon>
    </lineage>
</organism>
<gene>
    <name evidence="1" type="ORF">UV12_C0007G0026</name>
</gene>
<dbReference type="AlphaFoldDB" id="A0A0G1BMH6"/>
<dbReference type="Gene3D" id="3.40.50.450">
    <property type="match status" value="1"/>
</dbReference>
<comment type="caution">
    <text evidence="1">The sequence shown here is derived from an EMBL/GenBank/DDBJ whole genome shotgun (WGS) entry which is preliminary data.</text>
</comment>
<dbReference type="EMBL" id="LCDG01000007">
    <property type="protein sequence ID" value="KKS47486.1"/>
    <property type="molecule type" value="Genomic_DNA"/>
</dbReference>
<proteinExistence type="predicted"/>
<dbReference type="Pfam" id="PF18306">
    <property type="entry name" value="LDcluster4"/>
    <property type="match status" value="1"/>
</dbReference>
<protein>
    <recommendedName>
        <fullName evidence="3">Protein containing YHS domain protein</fullName>
    </recommendedName>
</protein>
<evidence type="ECO:0000313" key="1">
    <source>
        <dbReference type="EMBL" id="KKS47486.1"/>
    </source>
</evidence>
<accession>A0A0G1BMH6</accession>
<evidence type="ECO:0000313" key="2">
    <source>
        <dbReference type="Proteomes" id="UP000034704"/>
    </source>
</evidence>
<sequence>MANEHHHLKLKICVSGAADTTYCGDDAIERAKELGREIVRQGCILVTGATTGFPLWAAMGAKEVGGTSIGLSPASSEKEHVETYGLPLDYLDIIIYTGFGYSGRNLLLTRASDAVIVGCGRIGTVNEFTVAFEDHKPLGVLRGPWEMDEVLIEMLEKSHRKEEGKVTFDETPKDLVEKLIGVVIAGKTCDLDEKCPQYVYENYDGVGGPSKGGERVM</sequence>
<dbReference type="Proteomes" id="UP000034704">
    <property type="component" value="Unassembled WGS sequence"/>
</dbReference>
<dbReference type="InterPro" id="IPR041164">
    <property type="entry name" value="LDcluster4"/>
</dbReference>
<reference evidence="1 2" key="1">
    <citation type="journal article" date="2015" name="Nature">
        <title>rRNA introns, odd ribosomes, and small enigmatic genomes across a large radiation of phyla.</title>
        <authorList>
            <person name="Brown C.T."/>
            <person name="Hug L.A."/>
            <person name="Thomas B.C."/>
            <person name="Sharon I."/>
            <person name="Castelle C.J."/>
            <person name="Singh A."/>
            <person name="Wilkins M.J."/>
            <person name="Williams K.H."/>
            <person name="Banfield J.F."/>
        </authorList>
    </citation>
    <scope>NUCLEOTIDE SEQUENCE [LARGE SCALE GENOMIC DNA]</scope>
</reference>
<dbReference type="SUPFAM" id="SSF102405">
    <property type="entry name" value="MCP/YpsA-like"/>
    <property type="match status" value="1"/>
</dbReference>
<evidence type="ECO:0008006" key="3">
    <source>
        <dbReference type="Google" id="ProtNLM"/>
    </source>
</evidence>
<dbReference type="STRING" id="1618756.UV12_C0007G0026"/>
<name>A0A0G1BMH6_9BACT</name>